<feature type="domain" description="DNA methylase adenine-specific" evidence="2">
    <location>
        <begin position="133"/>
        <end position="411"/>
    </location>
</feature>
<dbReference type="PROSITE" id="PS00092">
    <property type="entry name" value="N6_MTASE"/>
    <property type="match status" value="1"/>
</dbReference>
<dbReference type="InterPro" id="IPR003356">
    <property type="entry name" value="DNA_methylase_A-5"/>
</dbReference>
<evidence type="ECO:0000259" key="2">
    <source>
        <dbReference type="Pfam" id="PF02384"/>
    </source>
</evidence>
<comment type="caution">
    <text evidence="3">The sequence shown here is derived from an EMBL/GenBank/DDBJ whole genome shotgun (WGS) entry which is preliminary data.</text>
</comment>
<evidence type="ECO:0000313" key="3">
    <source>
        <dbReference type="EMBL" id="GAD81485.1"/>
    </source>
</evidence>
<dbReference type="InterPro" id="IPR009061">
    <property type="entry name" value="DNA-bd_dom_put_sf"/>
</dbReference>
<evidence type="ECO:0000313" key="4">
    <source>
        <dbReference type="Proteomes" id="UP000017048"/>
    </source>
</evidence>
<dbReference type="PANTHER" id="PTHR42998">
    <property type="entry name" value="TYPE I RESTRICTION ENZYME HINDVIIP M PROTEIN-RELATED"/>
    <property type="match status" value="1"/>
</dbReference>
<dbReference type="eggNOG" id="COG0732">
    <property type="taxonomic scope" value="Bacteria"/>
</dbReference>
<dbReference type="InterPro" id="IPR029063">
    <property type="entry name" value="SAM-dependent_MTases_sf"/>
</dbReference>
<dbReference type="STRING" id="1824.SAMN05444423_111164"/>
<dbReference type="GO" id="GO:0032259">
    <property type="term" value="P:methylation"/>
    <property type="evidence" value="ECO:0007669"/>
    <property type="project" value="InterPro"/>
</dbReference>
<organism evidence="3 4">
    <name type="scientific">Nocardia asteroides NBRC 15531</name>
    <dbReference type="NCBI Taxonomy" id="1110697"/>
    <lineage>
        <taxon>Bacteria</taxon>
        <taxon>Bacillati</taxon>
        <taxon>Actinomycetota</taxon>
        <taxon>Actinomycetes</taxon>
        <taxon>Mycobacteriales</taxon>
        <taxon>Nocardiaceae</taxon>
        <taxon>Nocardia</taxon>
    </lineage>
</organism>
<reference evidence="3 4" key="1">
    <citation type="journal article" date="2014" name="BMC Genomics">
        <title>Genome based analysis of type-I polyketide synthase and nonribosomal peptide synthetase gene clusters in seven strains of five representative Nocardia species.</title>
        <authorList>
            <person name="Komaki H."/>
            <person name="Ichikawa N."/>
            <person name="Hosoyama A."/>
            <person name="Takahashi-Nakaguchi A."/>
            <person name="Matsuzawa T."/>
            <person name="Suzuki K."/>
            <person name="Fujita N."/>
            <person name="Gonoi T."/>
        </authorList>
    </citation>
    <scope>NUCLEOTIDE SEQUENCE [LARGE SCALE GENOMIC DNA]</scope>
    <source>
        <strain evidence="3 4">NBRC 15531</strain>
    </source>
</reference>
<dbReference type="InterPro" id="IPR052916">
    <property type="entry name" value="Type-I_RE_MTase_Subunit"/>
</dbReference>
<name>U5E4F2_NOCAS</name>
<keyword evidence="4" id="KW-1185">Reference proteome</keyword>
<sequence>MSDSTATVAAAEIARMAGVTRATVSNWRRRHADFPAPVTGGSEARPLFDLGEVQEWLRGHGVQTSDSPLQQLRTELRSGVEPAAVPELMELVGDLTSASGTPVHAALRDAMAATDVKQVLDVLAERGLDAVPSTGVYPTDPPVAALMADILTAAASPRPRSLLDPACGSGALLLEAARIGVTSLSGQDVLPVQAARTAALLHAKVPGVRVDIRTGDSLLDDAFPGEQFDAVLANPPYAQRDWGAESLAVDLRWEYSVPPRGESELAWVQHILAHLRVGGTAVVLLPPAVTSRTSGRRIRMELLRGGALRAVIALPQGASTPRQVGLQIWVLRRPGAEPTESVLFTDSARLSGHGDAQSDWQVLAERVLDSWRAFDHGDVDAATVADFSAVVRTMDILDDDVDLTPARRVRAAIDPRNVAAAAHAAIALLGEQLAELRGIAGTVQEWSNHGDTALRTATVGDLERGGAVRLVRTTPEAADADAPQRPVLSGRDLLTGQGPSGLTGTGVPVSAELIREGDVLVSRFRDDHGAAQGARVAEGADIGAVPGSGVIIFRTDPTRMDPWFFAGFIGSPDNAAAMLGSTTIRLDPSRLKIPILRLAEQKPYAEAFRRLHLLRVAAARTADAALSAAELIGTGLTAGVLGPSRR</sequence>
<keyword evidence="1" id="KW-0680">Restriction system</keyword>
<dbReference type="GO" id="GO:0003677">
    <property type="term" value="F:DNA binding"/>
    <property type="evidence" value="ECO:0007669"/>
    <property type="project" value="InterPro"/>
</dbReference>
<dbReference type="Proteomes" id="UP000017048">
    <property type="component" value="Unassembled WGS sequence"/>
</dbReference>
<dbReference type="SUPFAM" id="SSF53335">
    <property type="entry name" value="S-adenosyl-L-methionine-dependent methyltransferases"/>
    <property type="match status" value="1"/>
</dbReference>
<dbReference type="AlphaFoldDB" id="U5E4F2"/>
<dbReference type="GeneID" id="91516210"/>
<gene>
    <name evidence="3" type="ORF">NCAST_01_00530</name>
</gene>
<accession>U5E4F2</accession>
<dbReference type="Gene3D" id="1.10.10.10">
    <property type="entry name" value="Winged helix-like DNA-binding domain superfamily/Winged helix DNA-binding domain"/>
    <property type="match status" value="1"/>
</dbReference>
<dbReference type="GO" id="GO:0008170">
    <property type="term" value="F:N-methyltransferase activity"/>
    <property type="evidence" value="ECO:0007669"/>
    <property type="project" value="InterPro"/>
</dbReference>
<dbReference type="EMBL" id="BAFO02000001">
    <property type="protein sequence ID" value="GAD81485.1"/>
    <property type="molecule type" value="Genomic_DNA"/>
</dbReference>
<dbReference type="SUPFAM" id="SSF46955">
    <property type="entry name" value="Putative DNA-binding domain"/>
    <property type="match status" value="1"/>
</dbReference>
<dbReference type="Gene3D" id="3.40.50.150">
    <property type="entry name" value="Vaccinia Virus protein VP39"/>
    <property type="match status" value="1"/>
</dbReference>
<evidence type="ECO:0000256" key="1">
    <source>
        <dbReference type="ARBA" id="ARBA00022747"/>
    </source>
</evidence>
<dbReference type="CDD" id="cd02440">
    <property type="entry name" value="AdoMet_MTases"/>
    <property type="match status" value="1"/>
</dbReference>
<dbReference type="eggNOG" id="COG0286">
    <property type="taxonomic scope" value="Bacteria"/>
</dbReference>
<dbReference type="PRINTS" id="PR00507">
    <property type="entry name" value="N12N6MTFRASE"/>
</dbReference>
<dbReference type="GO" id="GO:0009307">
    <property type="term" value="P:DNA restriction-modification system"/>
    <property type="evidence" value="ECO:0007669"/>
    <property type="project" value="UniProtKB-KW"/>
</dbReference>
<dbReference type="OrthoDB" id="9784823at2"/>
<dbReference type="InterPro" id="IPR002052">
    <property type="entry name" value="DNA_methylase_N6_adenine_CS"/>
</dbReference>
<proteinExistence type="predicted"/>
<dbReference type="Pfam" id="PF02384">
    <property type="entry name" value="N6_Mtase"/>
    <property type="match status" value="1"/>
</dbReference>
<dbReference type="InterPro" id="IPR036388">
    <property type="entry name" value="WH-like_DNA-bd_sf"/>
</dbReference>
<protein>
    <recommendedName>
        <fullName evidence="2">DNA methylase adenine-specific domain-containing protein</fullName>
    </recommendedName>
</protein>
<dbReference type="PANTHER" id="PTHR42998:SF1">
    <property type="entry name" value="TYPE I RESTRICTION ENZYME HINDI METHYLASE SUBUNIT"/>
    <property type="match status" value="1"/>
</dbReference>
<dbReference type="RefSeq" id="WP_022565439.1">
    <property type="nucleotide sequence ID" value="NZ_BAFO02000001.1"/>
</dbReference>